<dbReference type="RefSeq" id="WP_331810801.1">
    <property type="nucleotide sequence ID" value="NZ_JAZHOU010000005.1"/>
</dbReference>
<sequence length="60" mass="7094">MKKQPIEVRLVNQKGNVYHIKFPNLEIPVKVNEHLYHKMLHSPEYQFRSSNAVVKQSYSA</sequence>
<name>A0ABU7W8U8_9FLAO</name>
<reference evidence="1 2" key="1">
    <citation type="submission" date="2024-02" db="EMBL/GenBank/DDBJ databases">
        <title>Winogradskyella poriferorum JCM 12885.</title>
        <authorList>
            <person name="Zhang D.-F."/>
            <person name="Fu Z.-Y."/>
        </authorList>
    </citation>
    <scope>NUCLEOTIDE SEQUENCE [LARGE SCALE GENOMIC DNA]</scope>
    <source>
        <strain evidence="1 2">JCM 12885</strain>
    </source>
</reference>
<dbReference type="EMBL" id="JAZHOU010000005">
    <property type="protein sequence ID" value="MEF3080075.1"/>
    <property type="molecule type" value="Genomic_DNA"/>
</dbReference>
<evidence type="ECO:0000313" key="1">
    <source>
        <dbReference type="EMBL" id="MEF3080075.1"/>
    </source>
</evidence>
<comment type="caution">
    <text evidence="1">The sequence shown here is derived from an EMBL/GenBank/DDBJ whole genome shotgun (WGS) entry which is preliminary data.</text>
</comment>
<dbReference type="Proteomes" id="UP001356704">
    <property type="component" value="Unassembled WGS sequence"/>
</dbReference>
<evidence type="ECO:0000313" key="2">
    <source>
        <dbReference type="Proteomes" id="UP001356704"/>
    </source>
</evidence>
<organism evidence="1 2">
    <name type="scientific">Winogradskyella poriferorum</name>
    <dbReference type="NCBI Taxonomy" id="307627"/>
    <lineage>
        <taxon>Bacteria</taxon>
        <taxon>Pseudomonadati</taxon>
        <taxon>Bacteroidota</taxon>
        <taxon>Flavobacteriia</taxon>
        <taxon>Flavobacteriales</taxon>
        <taxon>Flavobacteriaceae</taxon>
        <taxon>Winogradskyella</taxon>
    </lineage>
</organism>
<keyword evidence="2" id="KW-1185">Reference proteome</keyword>
<proteinExistence type="predicted"/>
<accession>A0ABU7W8U8</accession>
<evidence type="ECO:0008006" key="3">
    <source>
        <dbReference type="Google" id="ProtNLM"/>
    </source>
</evidence>
<gene>
    <name evidence="1" type="ORF">V1468_13755</name>
</gene>
<protein>
    <recommendedName>
        <fullName evidence="3">KTSC domain-containing protein</fullName>
    </recommendedName>
</protein>